<evidence type="ECO:0000256" key="1">
    <source>
        <dbReference type="SAM" id="Phobius"/>
    </source>
</evidence>
<keyword evidence="1" id="KW-0812">Transmembrane</keyword>
<protein>
    <submittedName>
        <fullName evidence="2">YggT family protein</fullName>
    </submittedName>
</protein>
<keyword evidence="3" id="KW-1185">Reference proteome</keyword>
<dbReference type="Proteomes" id="UP000199350">
    <property type="component" value="Chromosome I"/>
</dbReference>
<feature type="transmembrane region" description="Helical" evidence="1">
    <location>
        <begin position="78"/>
        <end position="101"/>
    </location>
</feature>
<name>A0A1G9N818_9CORY</name>
<dbReference type="EMBL" id="LT629700">
    <property type="protein sequence ID" value="SDL82618.1"/>
    <property type="molecule type" value="Genomic_DNA"/>
</dbReference>
<keyword evidence="1" id="KW-1133">Transmembrane helix</keyword>
<dbReference type="RefSeq" id="WP_092149336.1">
    <property type="nucleotide sequence ID" value="NZ_LT629700.1"/>
</dbReference>
<dbReference type="Pfam" id="PF02325">
    <property type="entry name" value="CCB3_YggT"/>
    <property type="match status" value="1"/>
</dbReference>
<evidence type="ECO:0000313" key="3">
    <source>
        <dbReference type="Proteomes" id="UP000199350"/>
    </source>
</evidence>
<keyword evidence="1" id="KW-0472">Membrane</keyword>
<dbReference type="STRING" id="38302.SAMN04488535_0906"/>
<gene>
    <name evidence="2" type="ORF">SAMN04488535_0906</name>
</gene>
<sequence length="102" mass="11331">MALFGSVLFALVGLYTLLVVIRIIVEMIQSFSRNFAPPRWFMIAAEYVFVATDPPVSALRRLIPPLRMGNGIGIDVSVIALFLILALLQLVINAFLVVPFLR</sequence>
<dbReference type="AlphaFoldDB" id="A0A1G9N818"/>
<dbReference type="GO" id="GO:0016020">
    <property type="term" value="C:membrane"/>
    <property type="evidence" value="ECO:0007669"/>
    <property type="project" value="InterPro"/>
</dbReference>
<proteinExistence type="predicted"/>
<reference evidence="3" key="1">
    <citation type="submission" date="2016-10" db="EMBL/GenBank/DDBJ databases">
        <authorList>
            <person name="Varghese N."/>
            <person name="Submissions S."/>
        </authorList>
    </citation>
    <scope>NUCLEOTIDE SEQUENCE [LARGE SCALE GENOMIC DNA]</scope>
    <source>
        <strain evidence="3">DSM 20632</strain>
    </source>
</reference>
<organism evidence="2 3">
    <name type="scientific">Corynebacterium mycetoides</name>
    <dbReference type="NCBI Taxonomy" id="38302"/>
    <lineage>
        <taxon>Bacteria</taxon>
        <taxon>Bacillati</taxon>
        <taxon>Actinomycetota</taxon>
        <taxon>Actinomycetes</taxon>
        <taxon>Mycobacteriales</taxon>
        <taxon>Corynebacteriaceae</taxon>
        <taxon>Corynebacterium</taxon>
    </lineage>
</organism>
<evidence type="ECO:0000313" key="2">
    <source>
        <dbReference type="EMBL" id="SDL82618.1"/>
    </source>
</evidence>
<dbReference type="OrthoDB" id="3216131at2"/>
<accession>A0A1G9N818</accession>
<dbReference type="InterPro" id="IPR003425">
    <property type="entry name" value="CCB3/YggT"/>
</dbReference>
<feature type="transmembrane region" description="Helical" evidence="1">
    <location>
        <begin position="6"/>
        <end position="28"/>
    </location>
</feature>